<accession>A0A852ZL21</accession>
<protein>
    <submittedName>
        <fullName evidence="2">Uncharacterized protein</fullName>
    </submittedName>
</protein>
<feature type="transmembrane region" description="Helical" evidence="1">
    <location>
        <begin position="104"/>
        <end position="126"/>
    </location>
</feature>
<reference evidence="2 3" key="1">
    <citation type="submission" date="2020-07" db="EMBL/GenBank/DDBJ databases">
        <title>Sequencing the genomes of 1000 actinobacteria strains.</title>
        <authorList>
            <person name="Klenk H.-P."/>
        </authorList>
    </citation>
    <scope>NUCLEOTIDE SEQUENCE [LARGE SCALE GENOMIC DNA]</scope>
    <source>
        <strain evidence="2 3">DSM 18448</strain>
    </source>
</reference>
<comment type="caution">
    <text evidence="2">The sequence shown here is derived from an EMBL/GenBank/DDBJ whole genome shotgun (WGS) entry which is preliminary data.</text>
</comment>
<keyword evidence="3" id="KW-1185">Reference proteome</keyword>
<evidence type="ECO:0000313" key="2">
    <source>
        <dbReference type="EMBL" id="NYH92913.1"/>
    </source>
</evidence>
<sequence length="154" mass="16934">MNVRRTWNGSPGRLLVAYVLLEWILLGTREAAMGGHVWGMISAAIFRTWFAWLVWHRSRGAWVGLLVLHALPLVIILPIVTALLHIGGASISGPIGPPMTPAEMAVIALVLLRPIAQVVLLLSPAVQTHIGLRQARDSTPRMRFLDDPPPRHTN</sequence>
<gene>
    <name evidence="2" type="ORF">F4554_005551</name>
</gene>
<evidence type="ECO:0000313" key="3">
    <source>
        <dbReference type="Proteomes" id="UP000579605"/>
    </source>
</evidence>
<name>A0A852ZL21_9ACTN</name>
<keyword evidence="1" id="KW-0472">Membrane</keyword>
<dbReference type="EMBL" id="JACBZH010000001">
    <property type="protein sequence ID" value="NYH92913.1"/>
    <property type="molecule type" value="Genomic_DNA"/>
</dbReference>
<keyword evidence="1" id="KW-1133">Transmembrane helix</keyword>
<dbReference type="AlphaFoldDB" id="A0A852ZL21"/>
<organism evidence="2 3">
    <name type="scientific">Actinopolymorpha rutila</name>
    <dbReference type="NCBI Taxonomy" id="446787"/>
    <lineage>
        <taxon>Bacteria</taxon>
        <taxon>Bacillati</taxon>
        <taxon>Actinomycetota</taxon>
        <taxon>Actinomycetes</taxon>
        <taxon>Propionibacteriales</taxon>
        <taxon>Actinopolymorphaceae</taxon>
        <taxon>Actinopolymorpha</taxon>
    </lineage>
</organism>
<proteinExistence type="predicted"/>
<feature type="transmembrane region" description="Helical" evidence="1">
    <location>
        <begin position="62"/>
        <end position="84"/>
    </location>
</feature>
<feature type="transmembrane region" description="Helical" evidence="1">
    <location>
        <begin position="12"/>
        <end position="29"/>
    </location>
</feature>
<keyword evidence="1" id="KW-0812">Transmembrane</keyword>
<evidence type="ECO:0000256" key="1">
    <source>
        <dbReference type="SAM" id="Phobius"/>
    </source>
</evidence>
<dbReference type="Proteomes" id="UP000579605">
    <property type="component" value="Unassembled WGS sequence"/>
</dbReference>
<feature type="transmembrane region" description="Helical" evidence="1">
    <location>
        <begin position="35"/>
        <end position="55"/>
    </location>
</feature>